<dbReference type="CDD" id="cd17535">
    <property type="entry name" value="REC_NarL-like"/>
    <property type="match status" value="1"/>
</dbReference>
<dbReference type="PROSITE" id="PS50110">
    <property type="entry name" value="RESPONSE_REGULATORY"/>
    <property type="match status" value="1"/>
</dbReference>
<gene>
    <name evidence="7" type="ORF">FSB76_27810</name>
</gene>
<dbReference type="GO" id="GO:0006355">
    <property type="term" value="P:regulation of DNA-templated transcription"/>
    <property type="evidence" value="ECO:0007669"/>
    <property type="project" value="InterPro"/>
</dbReference>
<dbReference type="InterPro" id="IPR058245">
    <property type="entry name" value="NreC/VraR/RcsB-like_REC"/>
</dbReference>
<dbReference type="GO" id="GO:0000160">
    <property type="term" value="P:phosphorelay signal transduction system"/>
    <property type="evidence" value="ECO:0007669"/>
    <property type="project" value="InterPro"/>
</dbReference>
<protein>
    <submittedName>
        <fullName evidence="7">Response regulator transcription factor</fullName>
    </submittedName>
</protein>
<feature type="domain" description="HTH luxR-type" evidence="5">
    <location>
        <begin position="167"/>
        <end position="231"/>
    </location>
</feature>
<dbReference type="PANTHER" id="PTHR43214">
    <property type="entry name" value="TWO-COMPONENT RESPONSE REGULATOR"/>
    <property type="match status" value="1"/>
</dbReference>
<organism evidence="7 8">
    <name type="scientific">Mucilaginibacter ginsenosidivorax</name>
    <dbReference type="NCBI Taxonomy" id="862126"/>
    <lineage>
        <taxon>Bacteria</taxon>
        <taxon>Pseudomonadati</taxon>
        <taxon>Bacteroidota</taxon>
        <taxon>Sphingobacteriia</taxon>
        <taxon>Sphingobacteriales</taxon>
        <taxon>Sphingobacteriaceae</taxon>
        <taxon>Mucilaginibacter</taxon>
    </lineage>
</organism>
<keyword evidence="2" id="KW-0238">DNA-binding</keyword>
<reference evidence="7 8" key="1">
    <citation type="journal article" date="2013" name="J. Microbiol.">
        <title>Mucilaginibacter ginsenosidivorax sp. nov., with ginsenoside converting activity isolated from sediment.</title>
        <authorList>
            <person name="Kim J.K."/>
            <person name="Choi T.E."/>
            <person name="Liu Q.M."/>
            <person name="Park H.Y."/>
            <person name="Yi T.H."/>
            <person name="Yoon M.H."/>
            <person name="Kim S.C."/>
            <person name="Im W.T."/>
        </authorList>
    </citation>
    <scope>NUCLEOTIDE SEQUENCE [LARGE SCALE GENOMIC DNA]</scope>
    <source>
        <strain evidence="7 8">KHI28</strain>
    </source>
</reference>
<accession>A0A5B8W791</accession>
<proteinExistence type="predicted"/>
<dbReference type="PROSITE" id="PS50043">
    <property type="entry name" value="HTH_LUXR_2"/>
    <property type="match status" value="1"/>
</dbReference>
<keyword evidence="4" id="KW-0472">Membrane</keyword>
<dbReference type="InterPro" id="IPR001789">
    <property type="entry name" value="Sig_transdc_resp-reg_receiver"/>
</dbReference>
<dbReference type="CDD" id="cd06170">
    <property type="entry name" value="LuxR_C_like"/>
    <property type="match status" value="1"/>
</dbReference>
<evidence type="ECO:0000313" key="7">
    <source>
        <dbReference type="EMBL" id="QEC79571.1"/>
    </source>
</evidence>
<dbReference type="SUPFAM" id="SSF46894">
    <property type="entry name" value="C-terminal effector domain of the bipartite response regulators"/>
    <property type="match status" value="1"/>
</dbReference>
<keyword evidence="8" id="KW-1185">Reference proteome</keyword>
<dbReference type="PANTHER" id="PTHR43214:SF43">
    <property type="entry name" value="TWO-COMPONENT RESPONSE REGULATOR"/>
    <property type="match status" value="1"/>
</dbReference>
<dbReference type="KEGG" id="mgk:FSB76_27810"/>
<evidence type="ECO:0000256" key="4">
    <source>
        <dbReference type="SAM" id="Phobius"/>
    </source>
</evidence>
<dbReference type="SUPFAM" id="SSF52172">
    <property type="entry name" value="CheY-like"/>
    <property type="match status" value="1"/>
</dbReference>
<dbReference type="InterPro" id="IPR000792">
    <property type="entry name" value="Tscrpt_reg_LuxR_C"/>
</dbReference>
<evidence type="ECO:0000259" key="5">
    <source>
        <dbReference type="PROSITE" id="PS50043"/>
    </source>
</evidence>
<evidence type="ECO:0000313" key="8">
    <source>
        <dbReference type="Proteomes" id="UP000321362"/>
    </source>
</evidence>
<keyword evidence="4" id="KW-1133">Transmembrane helix</keyword>
<dbReference type="RefSeq" id="WP_147059300.1">
    <property type="nucleotide sequence ID" value="NZ_CP042437.1"/>
</dbReference>
<dbReference type="InterPro" id="IPR011006">
    <property type="entry name" value="CheY-like_superfamily"/>
</dbReference>
<dbReference type="SMART" id="SM00448">
    <property type="entry name" value="REC"/>
    <property type="match status" value="1"/>
</dbReference>
<dbReference type="Proteomes" id="UP000321362">
    <property type="component" value="Chromosome"/>
</dbReference>
<evidence type="ECO:0000256" key="1">
    <source>
        <dbReference type="ARBA" id="ARBA00022553"/>
    </source>
</evidence>
<dbReference type="Pfam" id="PF00196">
    <property type="entry name" value="GerE"/>
    <property type="match status" value="1"/>
</dbReference>
<dbReference type="OrthoDB" id="9797341at2"/>
<evidence type="ECO:0000259" key="6">
    <source>
        <dbReference type="PROSITE" id="PS50110"/>
    </source>
</evidence>
<keyword evidence="1 3" id="KW-0597">Phosphoprotein</keyword>
<dbReference type="InterPro" id="IPR039420">
    <property type="entry name" value="WalR-like"/>
</dbReference>
<dbReference type="Gene3D" id="3.40.50.2300">
    <property type="match status" value="1"/>
</dbReference>
<dbReference type="EMBL" id="CP042437">
    <property type="protein sequence ID" value="QEC79571.1"/>
    <property type="molecule type" value="Genomic_DNA"/>
</dbReference>
<name>A0A5B8W791_9SPHI</name>
<evidence type="ECO:0000256" key="2">
    <source>
        <dbReference type="ARBA" id="ARBA00023125"/>
    </source>
</evidence>
<evidence type="ECO:0000256" key="3">
    <source>
        <dbReference type="PROSITE-ProRule" id="PRU00169"/>
    </source>
</evidence>
<feature type="transmembrane region" description="Helical" evidence="4">
    <location>
        <begin position="12"/>
        <end position="30"/>
    </location>
</feature>
<dbReference type="SMART" id="SM00421">
    <property type="entry name" value="HTH_LUXR"/>
    <property type="match status" value="1"/>
</dbReference>
<feature type="domain" description="Response regulatory" evidence="6">
    <location>
        <begin position="26"/>
        <end position="142"/>
    </location>
</feature>
<feature type="modified residue" description="4-aspartylphosphate" evidence="3">
    <location>
        <position position="77"/>
    </location>
</feature>
<dbReference type="Pfam" id="PF00072">
    <property type="entry name" value="Response_reg"/>
    <property type="match status" value="1"/>
</dbReference>
<dbReference type="PRINTS" id="PR00038">
    <property type="entry name" value="HTHLUXR"/>
</dbReference>
<sequence>MVAIIGILNKDIFRILASTFIASMLQIILLEDNLHYRRGLEQIIHDMSGVNLMGSYTNAEIVLKKINELKPDIFIVDINLEGMSGIEFIKRAKPVMPQAEFLMCTINDDNTHIFESLKSGATGYILKESSATEIRNAITEIAAGGSPMSAYISRKVIASFNDAPPKPAATTENLTEREVEVLNHLARGLQYKEIADRLDISTGTVKKHIRNTYTKLQVQNKVEAINKFRAI</sequence>
<keyword evidence="4" id="KW-0812">Transmembrane</keyword>
<dbReference type="GO" id="GO:0003677">
    <property type="term" value="F:DNA binding"/>
    <property type="evidence" value="ECO:0007669"/>
    <property type="project" value="UniProtKB-KW"/>
</dbReference>
<dbReference type="InterPro" id="IPR016032">
    <property type="entry name" value="Sig_transdc_resp-reg_C-effctor"/>
</dbReference>
<dbReference type="PROSITE" id="PS00622">
    <property type="entry name" value="HTH_LUXR_1"/>
    <property type="match status" value="1"/>
</dbReference>
<dbReference type="AlphaFoldDB" id="A0A5B8W791"/>